<reference evidence="2" key="1">
    <citation type="submission" date="2019-02" db="EMBL/GenBank/DDBJ databases">
        <authorList>
            <person name="Gruber-Vodicka R. H."/>
            <person name="Seah K. B. B."/>
        </authorList>
    </citation>
    <scope>NUCLEOTIDE SEQUENCE</scope>
    <source>
        <strain evidence="2">BECK_M7</strain>
    </source>
</reference>
<evidence type="ECO:0000313" key="2">
    <source>
        <dbReference type="EMBL" id="VFJ92361.1"/>
    </source>
</evidence>
<sequence length="132" mass="15288">MEVILTRDEGWAVGKEKRRERVFPIEPKHAAEKLSHRAEWRKIKPKFLSMILQPVILLTELDTPSPHFVVLKEFRNGKAFLADPDRGNIRVTYDHLVEEGTNEEYSSFYAMAIKTLALISNQKVIEQARILS</sequence>
<dbReference type="Pfam" id="PF03412">
    <property type="entry name" value="Peptidase_C39"/>
    <property type="match status" value="1"/>
</dbReference>
<name>A0A450UIJ2_9GAMM</name>
<dbReference type="GO" id="GO:0008233">
    <property type="term" value="F:peptidase activity"/>
    <property type="evidence" value="ECO:0007669"/>
    <property type="project" value="InterPro"/>
</dbReference>
<dbReference type="Gene3D" id="3.90.70.10">
    <property type="entry name" value="Cysteine proteinases"/>
    <property type="match status" value="1"/>
</dbReference>
<proteinExistence type="predicted"/>
<gene>
    <name evidence="2" type="ORF">BECKLFY1418B_GA0070995_103410</name>
</gene>
<dbReference type="GO" id="GO:0005524">
    <property type="term" value="F:ATP binding"/>
    <property type="evidence" value="ECO:0007669"/>
    <property type="project" value="InterPro"/>
</dbReference>
<evidence type="ECO:0000259" key="1">
    <source>
        <dbReference type="Pfam" id="PF03412"/>
    </source>
</evidence>
<organism evidence="2">
    <name type="scientific">Candidatus Kentrum sp. LFY</name>
    <dbReference type="NCBI Taxonomy" id="2126342"/>
    <lineage>
        <taxon>Bacteria</taxon>
        <taxon>Pseudomonadati</taxon>
        <taxon>Pseudomonadota</taxon>
        <taxon>Gammaproteobacteria</taxon>
        <taxon>Candidatus Kentrum</taxon>
    </lineage>
</organism>
<dbReference type="EMBL" id="CAADFF010000034">
    <property type="protein sequence ID" value="VFJ92361.1"/>
    <property type="molecule type" value="Genomic_DNA"/>
</dbReference>
<protein>
    <submittedName>
        <fullName evidence="2">Peptidase C39 family protein</fullName>
    </submittedName>
</protein>
<accession>A0A450UIJ2</accession>
<dbReference type="AlphaFoldDB" id="A0A450UIJ2"/>
<dbReference type="GO" id="GO:0016020">
    <property type="term" value="C:membrane"/>
    <property type="evidence" value="ECO:0007669"/>
    <property type="project" value="InterPro"/>
</dbReference>
<dbReference type="GO" id="GO:0006508">
    <property type="term" value="P:proteolysis"/>
    <property type="evidence" value="ECO:0007669"/>
    <property type="project" value="InterPro"/>
</dbReference>
<feature type="domain" description="Peptidase C39" evidence="1">
    <location>
        <begin position="29"/>
        <end position="98"/>
    </location>
</feature>
<dbReference type="InterPro" id="IPR005074">
    <property type="entry name" value="Peptidase_C39"/>
</dbReference>